<protein>
    <submittedName>
        <fullName evidence="1">Polymerase</fullName>
    </submittedName>
</protein>
<proteinExistence type="predicted"/>
<feature type="non-terminal residue" evidence="1">
    <location>
        <position position="770"/>
    </location>
</feature>
<dbReference type="AlphaFoldDB" id="A0A0H3VIN7"/>
<organism evidence="1">
    <name type="scientific">Bemisia tabaci</name>
    <name type="common">Sweetpotato whitefly</name>
    <name type="synonym">Aleurodes tabaci</name>
    <dbReference type="NCBI Taxonomy" id="7038"/>
    <lineage>
        <taxon>Eukaryota</taxon>
        <taxon>Metazoa</taxon>
        <taxon>Ecdysozoa</taxon>
        <taxon>Arthropoda</taxon>
        <taxon>Hexapoda</taxon>
        <taxon>Insecta</taxon>
        <taxon>Pterygota</taxon>
        <taxon>Neoptera</taxon>
        <taxon>Paraneoptera</taxon>
        <taxon>Hemiptera</taxon>
        <taxon>Sternorrhyncha</taxon>
        <taxon>Aleyrodoidea</taxon>
        <taxon>Aleyrodidae</taxon>
        <taxon>Aleyrodinae</taxon>
        <taxon>Bemisia</taxon>
    </lineage>
</organism>
<accession>A0A0H3VIN7</accession>
<feature type="non-terminal residue" evidence="1">
    <location>
        <position position="1"/>
    </location>
</feature>
<evidence type="ECO:0000313" key="1">
    <source>
        <dbReference type="EMBL" id="AKC57270.1"/>
    </source>
</evidence>
<sequence>MSTNKWTNYQKDGLNYTLQYQAVLCFMQAVIINNSTTPSATKMIKFFESCPHCIVPVETDFPELQDPVPSSAIPSEPSNPYLFLQKDDVDLIQEDIFTSLKGRSKVSAENFSENSRDMYWYLVESLASKFSYSNRTAGDIQSDPLDMNSKNKSCFKKIKPADLFKVVLRNCWVNYHNENNRGRRTPSWERDKIYISRQLSLLPPRCFSCLGGFFFWDSSLKALRQERWFTPPVSYPASPLGIAISCKSSLIAMANSLTSLEVPISTTIDVTKERDSVVTKNQLCFSNTGEIRNKCTSCAMESFSTRVTRRTSQESLLKLKCEWGHSVYDNSAEKRKRFTLLSLDQVADLLTPPVVADLRADKHEPVQFPPPFLLFSSASSPQYQDEPTIYENVSFNREFLEAKLVSYVQIPTRSYGRVYEILSGLKIMRRHNRLLVMGDGFGWSSVVTKMLNPLSEVWSWDLIDISQSPPHILHQSSPPTHYKFEMEIKNELSYSTVSDIFHDGFEQSVRDLDSIAGKFHLVISEIELCHNPVEGNQTYVDVIRRLMLIHSNSFLVKIVVQDSPRLMEIVNFVANHFGTWAVFNSLESPSYSGIFWLLLSGPKKAGNMRYLSDECAELIIDSIKEQLLSPKIELMGKLRPFAHSHELLALSSVGTSSYDTISSMTDEWLGQVGMVSWRSSNFTRMLNELRHFKLPYELLDLEGKDKKYYFKEDHERLRLRLICLAGSMLSSQYLQADFLSTKWKLIWSTKGSKGMLDDDYYYNPVLTANG</sequence>
<reference evidence="1" key="1">
    <citation type="submission" date="2014-06" db="EMBL/GenBank/DDBJ databases">
        <title>Virus like sequences in whitefly genome.</title>
        <authorList>
            <person name="Kumar J."/>
            <person name="Upadhyay S.K."/>
        </authorList>
    </citation>
    <scope>NUCLEOTIDE SEQUENCE</scope>
    <source>
        <strain evidence="1">LKO6</strain>
    </source>
</reference>
<name>A0A0H3VIN7_BEMTA</name>
<dbReference type="EMBL" id="KJ994260">
    <property type="protein sequence ID" value="AKC57270.1"/>
    <property type="molecule type" value="Genomic_DNA"/>
</dbReference>